<reference evidence="12 13" key="1">
    <citation type="submission" date="2018-02" db="EMBL/GenBank/DDBJ databases">
        <title>FDA/CDC Antimicrobial Resistant Isolate Bank Genome Sequencing.</title>
        <authorList>
            <person name="Benahmed F.H."/>
            <person name="Lutgring J.D."/>
            <person name="Yoo B."/>
            <person name="Machado M."/>
            <person name="Brown A."/>
            <person name="McAllister G."/>
            <person name="Perry A."/>
            <person name="Halpin A.L."/>
            <person name="Vavikolanu K."/>
            <person name="Ott S."/>
            <person name="Zhao X."/>
            <person name="Tallon L.J."/>
            <person name="Sadzewicz L."/>
            <person name="Aluvathingal J."/>
            <person name="Nadendla S."/>
            <person name="Voskania-kordi A."/>
            <person name="Simonyan V."/>
            <person name="Patel J."/>
            <person name="Shawar R.M."/>
        </authorList>
    </citation>
    <scope>NUCLEOTIDE SEQUENCE [LARGE SCALE GENOMIC DNA]</scope>
    <source>
        <strain evidence="12 13">AR_0356</strain>
    </source>
</reference>
<dbReference type="InterPro" id="IPR013783">
    <property type="entry name" value="Ig-like_fold"/>
</dbReference>
<dbReference type="SUPFAM" id="SSF49584">
    <property type="entry name" value="Periplasmic chaperone C-domain"/>
    <property type="match status" value="1"/>
</dbReference>
<dbReference type="Proteomes" id="UP000238390">
    <property type="component" value="Chromosome"/>
</dbReference>
<keyword evidence="5" id="KW-0574">Periplasm</keyword>
<dbReference type="InterPro" id="IPR008962">
    <property type="entry name" value="PapD-like_sf"/>
</dbReference>
<feature type="signal peptide" evidence="9">
    <location>
        <begin position="1"/>
        <end position="25"/>
    </location>
</feature>
<keyword evidence="6 8" id="KW-0143">Chaperone</keyword>
<accession>A0A2R3ILP9</accession>
<evidence type="ECO:0000256" key="6">
    <source>
        <dbReference type="ARBA" id="ARBA00023186"/>
    </source>
</evidence>
<dbReference type="Gene3D" id="2.60.40.10">
    <property type="entry name" value="Immunoglobulins"/>
    <property type="match status" value="2"/>
</dbReference>
<dbReference type="InterPro" id="IPR036316">
    <property type="entry name" value="Pili_assmbl_chap_C_dom_sf"/>
</dbReference>
<evidence type="ECO:0000256" key="9">
    <source>
        <dbReference type="SAM" id="SignalP"/>
    </source>
</evidence>
<dbReference type="InterPro" id="IPR016148">
    <property type="entry name" value="Pili_assmbl_chaperone_C"/>
</dbReference>
<dbReference type="InterPro" id="IPR001829">
    <property type="entry name" value="Pili_assmbl_chaperone_bac"/>
</dbReference>
<comment type="subcellular location">
    <subcellularLocation>
        <location evidence="1 8">Periplasm</location>
    </subcellularLocation>
</comment>
<comment type="similarity">
    <text evidence="2 8">Belongs to the periplasmic pilus chaperone family.</text>
</comment>
<dbReference type="InterPro" id="IPR018046">
    <property type="entry name" value="Pili_assmbl_chaperone_CS"/>
</dbReference>
<gene>
    <name evidence="12" type="ORF">CSB93_2168</name>
</gene>
<evidence type="ECO:0000256" key="3">
    <source>
        <dbReference type="ARBA" id="ARBA00022558"/>
    </source>
</evidence>
<keyword evidence="4 9" id="KW-0732">Signal</keyword>
<evidence type="ECO:0000259" key="11">
    <source>
        <dbReference type="Pfam" id="PF02753"/>
    </source>
</evidence>
<dbReference type="AlphaFoldDB" id="A0A2R3ILP9"/>
<evidence type="ECO:0000256" key="5">
    <source>
        <dbReference type="ARBA" id="ARBA00022764"/>
    </source>
</evidence>
<dbReference type="Pfam" id="PF02753">
    <property type="entry name" value="PapD_C"/>
    <property type="match status" value="1"/>
</dbReference>
<dbReference type="GO" id="GO:0030288">
    <property type="term" value="C:outer membrane-bounded periplasmic space"/>
    <property type="evidence" value="ECO:0007669"/>
    <property type="project" value="InterPro"/>
</dbReference>
<protein>
    <submittedName>
        <fullName evidence="12">Gram-negative pili assembly chaperone, C-terminal domain protein</fullName>
    </submittedName>
</protein>
<dbReference type="GO" id="GO:0071555">
    <property type="term" value="P:cell wall organization"/>
    <property type="evidence" value="ECO:0007669"/>
    <property type="project" value="InterPro"/>
</dbReference>
<dbReference type="RefSeq" id="WP_043099418.1">
    <property type="nucleotide sequence ID" value="NZ_CP020560.1"/>
</dbReference>
<dbReference type="PRINTS" id="PR00969">
    <property type="entry name" value="CHAPERONPILI"/>
</dbReference>
<feature type="domain" description="Pili assembly chaperone C-terminal" evidence="11">
    <location>
        <begin position="176"/>
        <end position="235"/>
    </location>
</feature>
<evidence type="ECO:0000313" key="12">
    <source>
        <dbReference type="EMBL" id="AVK02829.1"/>
    </source>
</evidence>
<keyword evidence="13" id="KW-1185">Reference proteome</keyword>
<dbReference type="PANTHER" id="PTHR30251:SF2">
    <property type="entry name" value="FIMBRIAL CHAPERONE YADV-RELATED"/>
    <property type="match status" value="1"/>
</dbReference>
<feature type="domain" description="Pili assembly chaperone N-terminal" evidence="10">
    <location>
        <begin position="27"/>
        <end position="146"/>
    </location>
</feature>
<dbReference type="SUPFAM" id="SSF49354">
    <property type="entry name" value="PapD-like"/>
    <property type="match status" value="1"/>
</dbReference>
<evidence type="ECO:0000256" key="8">
    <source>
        <dbReference type="RuleBase" id="RU003918"/>
    </source>
</evidence>
<feature type="chain" id="PRO_5015352980" evidence="9">
    <location>
        <begin position="26"/>
        <end position="250"/>
    </location>
</feature>
<evidence type="ECO:0000256" key="2">
    <source>
        <dbReference type="ARBA" id="ARBA00007399"/>
    </source>
</evidence>
<proteinExistence type="inferred from homology"/>
<evidence type="ECO:0000259" key="10">
    <source>
        <dbReference type="Pfam" id="PF00345"/>
    </source>
</evidence>
<evidence type="ECO:0000256" key="1">
    <source>
        <dbReference type="ARBA" id="ARBA00004418"/>
    </source>
</evidence>
<organism evidence="12 13">
    <name type="scientific">Pseudomonas paraeruginosa</name>
    <dbReference type="NCBI Taxonomy" id="2994495"/>
    <lineage>
        <taxon>Bacteria</taxon>
        <taxon>Pseudomonadati</taxon>
        <taxon>Pseudomonadota</taxon>
        <taxon>Gammaproteobacteria</taxon>
        <taxon>Pseudomonadales</taxon>
        <taxon>Pseudomonadaceae</taxon>
        <taxon>Pseudomonas</taxon>
    </lineage>
</organism>
<sequence>MIRRCLHRCGLALGLSLALPASVDAALNVVGSRFIYPAQSEALSIRIGNGGQRPILVQAWLDRGDGSADPSTVQVPFVLSRPLSRVEPQEKYALQLRYTGEPLPDDRESLFWLNLLEVPSRDEGRDNLLLLSYRLRMKVLFRPRGLPGDPRAAAGQVAWRLLPAASPGKLAVLEADNRSPYHVSLTRLELREGDVAIALGHPTLPPFSRTPLPLPKPARAGARVHYEVVDDQGRIEVGVASTGPPVAEHP</sequence>
<dbReference type="EMBL" id="CP027169">
    <property type="protein sequence ID" value="AVK02829.1"/>
    <property type="molecule type" value="Genomic_DNA"/>
</dbReference>
<dbReference type="InterPro" id="IPR050643">
    <property type="entry name" value="Periplasmic_pilus_chap"/>
</dbReference>
<dbReference type="GeneID" id="77219366"/>
<name>A0A2R3ILP9_9PSED</name>
<dbReference type="Pfam" id="PF00345">
    <property type="entry name" value="PapD_N"/>
    <property type="match status" value="1"/>
</dbReference>
<evidence type="ECO:0000313" key="13">
    <source>
        <dbReference type="Proteomes" id="UP000238390"/>
    </source>
</evidence>
<keyword evidence="3" id="KW-1029">Fimbrium biogenesis</keyword>
<evidence type="ECO:0000256" key="4">
    <source>
        <dbReference type="ARBA" id="ARBA00022729"/>
    </source>
</evidence>
<evidence type="ECO:0000256" key="7">
    <source>
        <dbReference type="ARBA" id="ARBA00023319"/>
    </source>
</evidence>
<dbReference type="PROSITE" id="PS00635">
    <property type="entry name" value="PILI_CHAPERONE"/>
    <property type="match status" value="1"/>
</dbReference>
<dbReference type="InterPro" id="IPR016147">
    <property type="entry name" value="Pili_assmbl_chaperone_N"/>
</dbReference>
<keyword evidence="7" id="KW-0393">Immunoglobulin domain</keyword>
<dbReference type="PANTHER" id="PTHR30251">
    <property type="entry name" value="PILUS ASSEMBLY CHAPERONE"/>
    <property type="match status" value="1"/>
</dbReference>